<accession>U2LNF3</accession>
<dbReference type="AlphaFoldDB" id="U2LNF3"/>
<dbReference type="Proteomes" id="UP000016662">
    <property type="component" value="Unassembled WGS sequence"/>
</dbReference>
<sequence length="39" mass="4291">MPFFEKSAILKEMKATPHKACAVLPEAIPERSVMLCGES</sequence>
<dbReference type="HOGENOM" id="CLU_3316449_0_0_9"/>
<gene>
    <name evidence="1" type="ORF">RUMCAL_03098</name>
</gene>
<proteinExistence type="predicted"/>
<organism evidence="1 2">
    <name type="scientific">Ruminococcus callidus ATCC 27760</name>
    <dbReference type="NCBI Taxonomy" id="411473"/>
    <lineage>
        <taxon>Bacteria</taxon>
        <taxon>Bacillati</taxon>
        <taxon>Bacillota</taxon>
        <taxon>Clostridia</taxon>
        <taxon>Eubacteriales</taxon>
        <taxon>Oscillospiraceae</taxon>
        <taxon>Ruminococcus</taxon>
    </lineage>
</organism>
<dbReference type="EMBL" id="AWVF01000403">
    <property type="protein sequence ID" value="ERJ88643.1"/>
    <property type="molecule type" value="Genomic_DNA"/>
</dbReference>
<keyword evidence="2" id="KW-1185">Reference proteome</keyword>
<reference evidence="1 2" key="1">
    <citation type="submission" date="2013-07" db="EMBL/GenBank/DDBJ databases">
        <authorList>
            <person name="Weinstock G."/>
            <person name="Sodergren E."/>
            <person name="Wylie T."/>
            <person name="Fulton L."/>
            <person name="Fulton R."/>
            <person name="Fronick C."/>
            <person name="O'Laughlin M."/>
            <person name="Godfrey J."/>
            <person name="Miner T."/>
            <person name="Herter B."/>
            <person name="Appelbaum E."/>
            <person name="Cordes M."/>
            <person name="Lek S."/>
            <person name="Wollam A."/>
            <person name="Pepin K.H."/>
            <person name="Palsikar V.B."/>
            <person name="Mitreva M."/>
            <person name="Wilson R.K."/>
        </authorList>
    </citation>
    <scope>NUCLEOTIDE SEQUENCE [LARGE SCALE GENOMIC DNA]</scope>
    <source>
        <strain evidence="1 2">ATCC 27760</strain>
    </source>
</reference>
<evidence type="ECO:0000313" key="2">
    <source>
        <dbReference type="Proteomes" id="UP000016662"/>
    </source>
</evidence>
<name>U2LNF3_9FIRM</name>
<protein>
    <submittedName>
        <fullName evidence="1">Uncharacterized protein</fullName>
    </submittedName>
</protein>
<evidence type="ECO:0000313" key="1">
    <source>
        <dbReference type="EMBL" id="ERJ88643.1"/>
    </source>
</evidence>
<dbReference type="STRING" id="411473.RUMCAL_03098"/>
<comment type="caution">
    <text evidence="1">The sequence shown here is derived from an EMBL/GenBank/DDBJ whole genome shotgun (WGS) entry which is preliminary data.</text>
</comment>